<evidence type="ECO:0000259" key="2">
    <source>
        <dbReference type="Pfam" id="PF00582"/>
    </source>
</evidence>
<dbReference type="Proteomes" id="UP000030700">
    <property type="component" value="Unassembled WGS sequence"/>
</dbReference>
<dbReference type="AlphaFoldDB" id="A0A0S6VV28"/>
<dbReference type="SUPFAM" id="SSF52402">
    <property type="entry name" value="Adenine nucleotide alpha hydrolases-like"/>
    <property type="match status" value="2"/>
</dbReference>
<dbReference type="InterPro" id="IPR014729">
    <property type="entry name" value="Rossmann-like_a/b/a_fold"/>
</dbReference>
<dbReference type="InterPro" id="IPR006016">
    <property type="entry name" value="UspA"/>
</dbReference>
<dbReference type="PANTHER" id="PTHR46268">
    <property type="entry name" value="STRESS RESPONSE PROTEIN NHAX"/>
    <property type="match status" value="1"/>
</dbReference>
<evidence type="ECO:0000313" key="3">
    <source>
        <dbReference type="EMBL" id="GAK49105.1"/>
    </source>
</evidence>
<name>A0A0S6VV28_9BACT</name>
<organism evidence="3 4">
    <name type="scientific">Candidatus Moduliflexus flocculans</name>
    <dbReference type="NCBI Taxonomy" id="1499966"/>
    <lineage>
        <taxon>Bacteria</taxon>
        <taxon>Candidatus Moduliflexota</taxon>
        <taxon>Candidatus Moduliflexia</taxon>
        <taxon>Candidatus Moduliflexales</taxon>
        <taxon>Candidatus Moduliflexaceae</taxon>
    </lineage>
</organism>
<dbReference type="Gene3D" id="3.40.50.620">
    <property type="entry name" value="HUPs"/>
    <property type="match status" value="2"/>
</dbReference>
<evidence type="ECO:0000256" key="1">
    <source>
        <dbReference type="ARBA" id="ARBA00008791"/>
    </source>
</evidence>
<dbReference type="InterPro" id="IPR006015">
    <property type="entry name" value="Universal_stress_UspA"/>
</dbReference>
<protein>
    <submittedName>
        <fullName evidence="3">UspA domain protein</fullName>
    </submittedName>
</protein>
<evidence type="ECO:0000313" key="4">
    <source>
        <dbReference type="Proteomes" id="UP000030700"/>
    </source>
</evidence>
<feature type="domain" description="UspA" evidence="2">
    <location>
        <begin position="152"/>
        <end position="297"/>
    </location>
</feature>
<accession>A0A0S6VV28</accession>
<proteinExistence type="inferred from homology"/>
<comment type="similarity">
    <text evidence="1">Belongs to the universal stress protein A family.</text>
</comment>
<dbReference type="EMBL" id="DF820455">
    <property type="protein sequence ID" value="GAK49105.1"/>
    <property type="molecule type" value="Genomic_DNA"/>
</dbReference>
<feature type="domain" description="UspA" evidence="2">
    <location>
        <begin position="1"/>
        <end position="139"/>
    </location>
</feature>
<reference evidence="3 4" key="1">
    <citation type="journal article" date="2015" name="PeerJ">
        <title>First genomic representation of candidate bacterial phylum KSB3 points to enhanced environmental sensing as a trigger of wastewater bulking.</title>
        <authorList>
            <person name="Sekiguchi Y."/>
            <person name="Ohashi A."/>
            <person name="Parks D.H."/>
            <person name="Yamauchi T."/>
            <person name="Tyson G.W."/>
            <person name="Hugenholtz P."/>
        </authorList>
    </citation>
    <scope>NUCLEOTIDE SEQUENCE [LARGE SCALE GENOMIC DNA]</scope>
</reference>
<dbReference type="HOGENOM" id="CLU_049301_2_1_0"/>
<dbReference type="Pfam" id="PF00582">
    <property type="entry name" value="Usp"/>
    <property type="match status" value="2"/>
</dbReference>
<dbReference type="CDD" id="cd00293">
    <property type="entry name" value="USP-like"/>
    <property type="match status" value="2"/>
</dbReference>
<keyword evidence="4" id="KW-1185">Reference proteome</keyword>
<dbReference type="PRINTS" id="PR01438">
    <property type="entry name" value="UNVRSLSTRESS"/>
</dbReference>
<gene>
    <name evidence="3" type="ORF">U14_00323</name>
</gene>
<dbReference type="STRING" id="1499966.U14_00323"/>
<sequence length="304" mass="32858">MYQHILTPLDGSSLAEIALPAAAYFAQAFQARVTLLHVIEQRAAATVHGERHLTGVAEAETYLRKIAQTAFPTGTNVTCHVHDEATRNVSQAIAEHEGELSPDFLIMATHDQSYAHQALFGNIAQQVAAFGELPLLLVRAPIESRPSAFTCKHILAPTDGEAHHESGLAVACKLAQHFDSALHLLSVVPTVGNLSGSQALMQRFMPGTTATMLEIAEVEFRNYLNEQLDRLQQYGVSASAEVKRGDPATVIAETAEIMNASLIVLGTHGRAGTNAFWRNSVGANVILRSKRPVLLIPVKESCEK</sequence>
<dbReference type="PANTHER" id="PTHR46268:SF6">
    <property type="entry name" value="UNIVERSAL STRESS PROTEIN UP12"/>
    <property type="match status" value="1"/>
</dbReference>